<dbReference type="Proteomes" id="UP000228809">
    <property type="component" value="Unassembled WGS sequence"/>
</dbReference>
<evidence type="ECO:0000256" key="1">
    <source>
        <dbReference type="SAM" id="Phobius"/>
    </source>
</evidence>
<organism evidence="2 3">
    <name type="scientific">Candidatus Kaiserbacteria bacterium CG10_big_fil_rev_8_21_14_0_10_49_17</name>
    <dbReference type="NCBI Taxonomy" id="1974609"/>
    <lineage>
        <taxon>Bacteria</taxon>
        <taxon>Candidatus Kaiseribacteriota</taxon>
    </lineage>
</organism>
<sequence length="108" mass="11931">MAIRTHIKVLKRGLDTRLIWGLVTLCVLLLCAYAYFLGSSVVNVVVREEVELSIAKLNSNIGDLEFKYLQARDAISASAAQSMGLTSVERTFYSTRPGISVNTAHNNR</sequence>
<reference evidence="3" key="1">
    <citation type="submission" date="2017-09" db="EMBL/GenBank/DDBJ databases">
        <title>Depth-based differentiation of microbial function through sediment-hosted aquifers and enrichment of novel symbionts in the deep terrestrial subsurface.</title>
        <authorList>
            <person name="Probst A.J."/>
            <person name="Ladd B."/>
            <person name="Jarett J.K."/>
            <person name="Geller-Mcgrath D.E."/>
            <person name="Sieber C.M.K."/>
            <person name="Emerson J.B."/>
            <person name="Anantharaman K."/>
            <person name="Thomas B.C."/>
            <person name="Malmstrom R."/>
            <person name="Stieglmeier M."/>
            <person name="Klingl A."/>
            <person name="Woyke T."/>
            <person name="Ryan C.M."/>
            <person name="Banfield J.F."/>
        </authorList>
    </citation>
    <scope>NUCLEOTIDE SEQUENCE [LARGE SCALE GENOMIC DNA]</scope>
</reference>
<proteinExistence type="predicted"/>
<keyword evidence="1" id="KW-0812">Transmembrane</keyword>
<keyword evidence="1" id="KW-0472">Membrane</keyword>
<gene>
    <name evidence="2" type="ORF">COU17_02275</name>
</gene>
<comment type="caution">
    <text evidence="2">The sequence shown here is derived from an EMBL/GenBank/DDBJ whole genome shotgun (WGS) entry which is preliminary data.</text>
</comment>
<evidence type="ECO:0000313" key="2">
    <source>
        <dbReference type="EMBL" id="PIT91093.1"/>
    </source>
</evidence>
<evidence type="ECO:0000313" key="3">
    <source>
        <dbReference type="Proteomes" id="UP000228809"/>
    </source>
</evidence>
<keyword evidence="1" id="KW-1133">Transmembrane helix</keyword>
<dbReference type="AlphaFoldDB" id="A0A2M6WE98"/>
<feature type="transmembrane region" description="Helical" evidence="1">
    <location>
        <begin position="18"/>
        <end position="38"/>
    </location>
</feature>
<protein>
    <submittedName>
        <fullName evidence="2">Uncharacterized protein</fullName>
    </submittedName>
</protein>
<name>A0A2M6WE98_9BACT</name>
<dbReference type="EMBL" id="PFBJ01000011">
    <property type="protein sequence ID" value="PIT91093.1"/>
    <property type="molecule type" value="Genomic_DNA"/>
</dbReference>
<accession>A0A2M6WE98</accession>